<dbReference type="AlphaFoldDB" id="A0A4S8KJT9"/>
<name>A0A4S8KJT9_DENBC</name>
<sequence length="162" mass="17768">MSFVVDKVLDWVVCCIARPIKESVQTYSDPSTFAHKRLLDYVKGEICDTVQLIDCVALASDNLKVLLDWGNIFLTKSLGGTTTAVLMHAHTIGGITTALVASTIRLLRLDVTIYSLAIGPMILAAGEQEISAIIENPSASSGKRIPVYVNEYESKKRHRMDD</sequence>
<dbReference type="EMBL" id="ML181628">
    <property type="protein sequence ID" value="THU75720.1"/>
    <property type="molecule type" value="Genomic_DNA"/>
</dbReference>
<accession>A0A4S8KJT9</accession>
<organism evidence="1 2">
    <name type="scientific">Dendrothele bispora (strain CBS 962.96)</name>
    <dbReference type="NCBI Taxonomy" id="1314807"/>
    <lineage>
        <taxon>Eukaryota</taxon>
        <taxon>Fungi</taxon>
        <taxon>Dikarya</taxon>
        <taxon>Basidiomycota</taxon>
        <taxon>Agaricomycotina</taxon>
        <taxon>Agaricomycetes</taxon>
        <taxon>Agaricomycetidae</taxon>
        <taxon>Agaricales</taxon>
        <taxon>Agaricales incertae sedis</taxon>
        <taxon>Dendrothele</taxon>
    </lineage>
</organism>
<evidence type="ECO:0000313" key="1">
    <source>
        <dbReference type="EMBL" id="THU75720.1"/>
    </source>
</evidence>
<protein>
    <submittedName>
        <fullName evidence="1">Uncharacterized protein</fullName>
    </submittedName>
</protein>
<keyword evidence="2" id="KW-1185">Reference proteome</keyword>
<reference evidence="1 2" key="1">
    <citation type="journal article" date="2019" name="Nat. Ecol. Evol.">
        <title>Megaphylogeny resolves global patterns of mushroom evolution.</title>
        <authorList>
            <person name="Varga T."/>
            <person name="Krizsan K."/>
            <person name="Foldi C."/>
            <person name="Dima B."/>
            <person name="Sanchez-Garcia M."/>
            <person name="Sanchez-Ramirez S."/>
            <person name="Szollosi G.J."/>
            <person name="Szarkandi J.G."/>
            <person name="Papp V."/>
            <person name="Albert L."/>
            <person name="Andreopoulos W."/>
            <person name="Angelini C."/>
            <person name="Antonin V."/>
            <person name="Barry K.W."/>
            <person name="Bougher N.L."/>
            <person name="Buchanan P."/>
            <person name="Buyck B."/>
            <person name="Bense V."/>
            <person name="Catcheside P."/>
            <person name="Chovatia M."/>
            <person name="Cooper J."/>
            <person name="Damon W."/>
            <person name="Desjardin D."/>
            <person name="Finy P."/>
            <person name="Geml J."/>
            <person name="Haridas S."/>
            <person name="Hughes K."/>
            <person name="Justo A."/>
            <person name="Karasinski D."/>
            <person name="Kautmanova I."/>
            <person name="Kiss B."/>
            <person name="Kocsube S."/>
            <person name="Kotiranta H."/>
            <person name="LaButti K.M."/>
            <person name="Lechner B.E."/>
            <person name="Liimatainen K."/>
            <person name="Lipzen A."/>
            <person name="Lukacs Z."/>
            <person name="Mihaltcheva S."/>
            <person name="Morgado L.N."/>
            <person name="Niskanen T."/>
            <person name="Noordeloos M.E."/>
            <person name="Ohm R.A."/>
            <person name="Ortiz-Santana B."/>
            <person name="Ovrebo C."/>
            <person name="Racz N."/>
            <person name="Riley R."/>
            <person name="Savchenko A."/>
            <person name="Shiryaev A."/>
            <person name="Soop K."/>
            <person name="Spirin V."/>
            <person name="Szebenyi C."/>
            <person name="Tomsovsky M."/>
            <person name="Tulloss R.E."/>
            <person name="Uehling J."/>
            <person name="Grigoriev I.V."/>
            <person name="Vagvolgyi C."/>
            <person name="Papp T."/>
            <person name="Martin F.M."/>
            <person name="Miettinen O."/>
            <person name="Hibbett D.S."/>
            <person name="Nagy L.G."/>
        </authorList>
    </citation>
    <scope>NUCLEOTIDE SEQUENCE [LARGE SCALE GENOMIC DNA]</scope>
    <source>
        <strain evidence="1 2">CBS 962.96</strain>
    </source>
</reference>
<gene>
    <name evidence="1" type="ORF">K435DRAFT_814090</name>
</gene>
<dbReference type="Proteomes" id="UP000297245">
    <property type="component" value="Unassembled WGS sequence"/>
</dbReference>
<evidence type="ECO:0000313" key="2">
    <source>
        <dbReference type="Proteomes" id="UP000297245"/>
    </source>
</evidence>
<proteinExistence type="predicted"/>